<dbReference type="InterPro" id="IPR011059">
    <property type="entry name" value="Metal-dep_hydrolase_composite"/>
</dbReference>
<comment type="caution">
    <text evidence="2">The sequence shown here is derived from an EMBL/GenBank/DDBJ whole genome shotgun (WGS) entry which is preliminary data.</text>
</comment>
<dbReference type="AlphaFoldDB" id="A0A7I8VML1"/>
<dbReference type="OrthoDB" id="3501663at2759"/>
<evidence type="ECO:0000259" key="1">
    <source>
        <dbReference type="Pfam" id="PF07969"/>
    </source>
</evidence>
<dbReference type="SUPFAM" id="SSF51556">
    <property type="entry name" value="Metallo-dependent hydrolases"/>
    <property type="match status" value="1"/>
</dbReference>
<dbReference type="InterPro" id="IPR032466">
    <property type="entry name" value="Metal_Hydrolase"/>
</dbReference>
<dbReference type="Pfam" id="PF07969">
    <property type="entry name" value="Amidohydro_3"/>
    <property type="match status" value="1"/>
</dbReference>
<accession>A0A7I8VML1</accession>
<dbReference type="EMBL" id="CAJFCJ010000007">
    <property type="protein sequence ID" value="CAD5117525.1"/>
    <property type="molecule type" value="Genomic_DNA"/>
</dbReference>
<protein>
    <submittedName>
        <fullName evidence="2">DgyrCDS6291</fullName>
    </submittedName>
</protein>
<gene>
    <name evidence="2" type="ORF">DGYR_LOCUS6044</name>
</gene>
<feature type="domain" description="Amidohydrolase 3" evidence="1">
    <location>
        <begin position="59"/>
        <end position="523"/>
    </location>
</feature>
<proteinExistence type="predicted"/>
<evidence type="ECO:0000313" key="2">
    <source>
        <dbReference type="EMBL" id="CAD5117525.1"/>
    </source>
</evidence>
<dbReference type="PANTHER" id="PTHR22642">
    <property type="entry name" value="IMIDAZOLONEPROPIONASE"/>
    <property type="match status" value="1"/>
</dbReference>
<dbReference type="CDD" id="cd01300">
    <property type="entry name" value="YtcJ_like"/>
    <property type="match status" value="1"/>
</dbReference>
<sequence>MSNAFHYTEKLICIFNAKIYNSDSETDFEWMLFDEISGYIKRIGVGKPDLSGLTISNSIDIGGQRILPGLHDSHIHVSNIGREIWSCELNNCSSIKEMQERIANYCKKNPNAEWIFCAGWEQEKLGRLPNSQDLDVISDKPIFAYRICHHIAVVNKTALKLAGYNRDIKDPEGGTLDRDSNGELTGILRENAINPVMAIVLKSISKPESLIKFLKIGLKNCLESGLTSVHSNEAASWNELCTIERNKELSIRVFMASYYSSLSKNLPKYPGEQYGNLLSCDRIKIFCDGSLGGSSAAMSMHYINDEKNKGLLLMSQDELNTAVREVTAAGYRLEIHVIGDAAADAALTALETVGVDPNKRPILTHCQILRKDLLPRMRKQGVIANIQPPFLPTDTAWLHLRLPKPLLEYAYVWKTLMKEGIVCAGGSDSPVEHWNPFWGMYDAIFRPLGSRTSTEVHKPEECLTIREAVDLYTKNGAYTTRREHDLGQLKVGYLADFVVVDKDIITEPKSLLDVKVNQCWISGICKYKRL</sequence>
<dbReference type="InterPro" id="IPR033932">
    <property type="entry name" value="YtcJ-like"/>
</dbReference>
<dbReference type="Gene3D" id="3.20.20.140">
    <property type="entry name" value="Metal-dependent hydrolases"/>
    <property type="match status" value="1"/>
</dbReference>
<dbReference type="SUPFAM" id="SSF51338">
    <property type="entry name" value="Composite domain of metallo-dependent hydrolases"/>
    <property type="match status" value="1"/>
</dbReference>
<reference evidence="2 3" key="1">
    <citation type="submission" date="2020-08" db="EMBL/GenBank/DDBJ databases">
        <authorList>
            <person name="Hejnol A."/>
        </authorList>
    </citation>
    <scope>NUCLEOTIDE SEQUENCE [LARGE SCALE GENOMIC DNA]</scope>
</reference>
<evidence type="ECO:0000313" key="3">
    <source>
        <dbReference type="Proteomes" id="UP000549394"/>
    </source>
</evidence>
<keyword evidence="3" id="KW-1185">Reference proteome</keyword>
<dbReference type="Proteomes" id="UP000549394">
    <property type="component" value="Unassembled WGS sequence"/>
</dbReference>
<dbReference type="InterPro" id="IPR013108">
    <property type="entry name" value="Amidohydro_3"/>
</dbReference>
<dbReference type="Gene3D" id="3.10.310.70">
    <property type="match status" value="1"/>
</dbReference>
<organism evidence="2 3">
    <name type="scientific">Dimorphilus gyrociliatus</name>
    <dbReference type="NCBI Taxonomy" id="2664684"/>
    <lineage>
        <taxon>Eukaryota</taxon>
        <taxon>Metazoa</taxon>
        <taxon>Spiralia</taxon>
        <taxon>Lophotrochozoa</taxon>
        <taxon>Annelida</taxon>
        <taxon>Polychaeta</taxon>
        <taxon>Polychaeta incertae sedis</taxon>
        <taxon>Dinophilidae</taxon>
        <taxon>Dimorphilus</taxon>
    </lineage>
</organism>
<dbReference type="PANTHER" id="PTHR22642:SF2">
    <property type="entry name" value="PROTEIN LONG AFTER FAR-RED 3"/>
    <property type="match status" value="1"/>
</dbReference>
<name>A0A7I8VML1_9ANNE</name>
<dbReference type="Gene3D" id="2.30.40.10">
    <property type="entry name" value="Urease, subunit C, domain 1"/>
    <property type="match status" value="1"/>
</dbReference>
<dbReference type="GO" id="GO:0016810">
    <property type="term" value="F:hydrolase activity, acting on carbon-nitrogen (but not peptide) bonds"/>
    <property type="evidence" value="ECO:0007669"/>
    <property type="project" value="InterPro"/>
</dbReference>